<dbReference type="Pfam" id="PF13377">
    <property type="entry name" value="Peripla_BP_3"/>
    <property type="match status" value="1"/>
</dbReference>
<dbReference type="Proteomes" id="UP000654345">
    <property type="component" value="Unassembled WGS sequence"/>
</dbReference>
<proteinExistence type="predicted"/>
<sequence>MGKQLVSIVDVARRAGVSVASASRVLSNASYPVSEETRSKVLQAAQELHYAPNSLARSLRAQRSNLIAVLVGDNADPYFAEITRGVEEVANDCGYLTIVCNTERKGERELHYLQMLQDYRADGVVFAGSGLNEPGHTERLNTIVQTMRERGAAIVTLAQHTLQVPAIQVDNASGARAMTRYLLELGHRRIAFIGGPSNLIAANMRLQGYMAALIEAGLDVDHTLILAGSFDREGGEQAVRNLEQLPEPQRPSAIFAANDETAFGVLRGLNSLGWRVPEDISVCGFGDLPMAQVVVPSLTTVHIGLRDLGRSGMRKLLAQLQHDDTADTELLPVQVVPRATTQTYSPPITG</sequence>
<dbReference type="PANTHER" id="PTHR30146">
    <property type="entry name" value="LACI-RELATED TRANSCRIPTIONAL REPRESSOR"/>
    <property type="match status" value="1"/>
</dbReference>
<evidence type="ECO:0000313" key="6">
    <source>
        <dbReference type="Proteomes" id="UP000654345"/>
    </source>
</evidence>
<evidence type="ECO:0000313" key="5">
    <source>
        <dbReference type="EMBL" id="GHO59299.1"/>
    </source>
</evidence>
<dbReference type="InterPro" id="IPR028082">
    <property type="entry name" value="Peripla_BP_I"/>
</dbReference>
<name>A0ABQ3V2B5_9CHLR</name>
<dbReference type="EMBL" id="BNJG01000003">
    <property type="protein sequence ID" value="GHO59299.1"/>
    <property type="molecule type" value="Genomic_DNA"/>
</dbReference>
<dbReference type="PANTHER" id="PTHR30146:SF109">
    <property type="entry name" value="HTH-TYPE TRANSCRIPTIONAL REGULATOR GALS"/>
    <property type="match status" value="1"/>
</dbReference>
<dbReference type="InterPro" id="IPR010982">
    <property type="entry name" value="Lambda_DNA-bd_dom_sf"/>
</dbReference>
<dbReference type="SMART" id="SM00354">
    <property type="entry name" value="HTH_LACI"/>
    <property type="match status" value="1"/>
</dbReference>
<dbReference type="InterPro" id="IPR046335">
    <property type="entry name" value="LacI/GalR-like_sensor"/>
</dbReference>
<dbReference type="SUPFAM" id="SSF47413">
    <property type="entry name" value="lambda repressor-like DNA-binding domains"/>
    <property type="match status" value="1"/>
</dbReference>
<comment type="caution">
    <text evidence="5">The sequence shown here is derived from an EMBL/GenBank/DDBJ whole genome shotgun (WGS) entry which is preliminary data.</text>
</comment>
<dbReference type="RefSeq" id="WP_201375497.1">
    <property type="nucleotide sequence ID" value="NZ_BNJG01000003.1"/>
</dbReference>
<protein>
    <submittedName>
        <fullName evidence="5">LacI family transcriptional regulator</fullName>
    </submittedName>
</protein>
<feature type="domain" description="HTH lacI-type" evidence="4">
    <location>
        <begin position="6"/>
        <end position="61"/>
    </location>
</feature>
<dbReference type="SUPFAM" id="SSF53822">
    <property type="entry name" value="Periplasmic binding protein-like I"/>
    <property type="match status" value="1"/>
</dbReference>
<dbReference type="InterPro" id="IPR000843">
    <property type="entry name" value="HTH_LacI"/>
</dbReference>
<dbReference type="Gene3D" id="3.40.50.2300">
    <property type="match status" value="2"/>
</dbReference>
<keyword evidence="1" id="KW-0805">Transcription regulation</keyword>
<organism evidence="5 6">
    <name type="scientific">Ktedonobacter robiniae</name>
    <dbReference type="NCBI Taxonomy" id="2778365"/>
    <lineage>
        <taxon>Bacteria</taxon>
        <taxon>Bacillati</taxon>
        <taxon>Chloroflexota</taxon>
        <taxon>Ktedonobacteria</taxon>
        <taxon>Ktedonobacterales</taxon>
        <taxon>Ktedonobacteraceae</taxon>
        <taxon>Ktedonobacter</taxon>
    </lineage>
</organism>
<dbReference type="CDD" id="cd01392">
    <property type="entry name" value="HTH_LacI"/>
    <property type="match status" value="1"/>
</dbReference>
<evidence type="ECO:0000259" key="4">
    <source>
        <dbReference type="PROSITE" id="PS50932"/>
    </source>
</evidence>
<keyword evidence="2" id="KW-0238">DNA-binding</keyword>
<keyword evidence="6" id="KW-1185">Reference proteome</keyword>
<reference evidence="5 6" key="1">
    <citation type="journal article" date="2021" name="Int. J. Syst. Evol. Microbiol.">
        <title>Reticulibacter mediterranei gen. nov., sp. nov., within the new family Reticulibacteraceae fam. nov., and Ktedonospora formicarum gen. nov., sp. nov., Ktedonobacter robiniae sp. nov., Dictyobacter formicarum sp. nov. and Dictyobacter arantiisoli sp. nov., belonging to the class Ktedonobacteria.</title>
        <authorList>
            <person name="Yabe S."/>
            <person name="Zheng Y."/>
            <person name="Wang C.M."/>
            <person name="Sakai Y."/>
            <person name="Abe K."/>
            <person name="Yokota A."/>
            <person name="Donadio S."/>
            <person name="Cavaletti L."/>
            <person name="Monciardini P."/>
        </authorList>
    </citation>
    <scope>NUCLEOTIDE SEQUENCE [LARGE SCALE GENOMIC DNA]</scope>
    <source>
        <strain evidence="5 6">SOSP1-30</strain>
    </source>
</reference>
<keyword evidence="3" id="KW-0804">Transcription</keyword>
<dbReference type="Pfam" id="PF00356">
    <property type="entry name" value="LacI"/>
    <property type="match status" value="1"/>
</dbReference>
<evidence type="ECO:0000256" key="1">
    <source>
        <dbReference type="ARBA" id="ARBA00023015"/>
    </source>
</evidence>
<evidence type="ECO:0000256" key="3">
    <source>
        <dbReference type="ARBA" id="ARBA00023163"/>
    </source>
</evidence>
<dbReference type="Gene3D" id="1.10.260.40">
    <property type="entry name" value="lambda repressor-like DNA-binding domains"/>
    <property type="match status" value="1"/>
</dbReference>
<dbReference type="PROSITE" id="PS50932">
    <property type="entry name" value="HTH_LACI_2"/>
    <property type="match status" value="1"/>
</dbReference>
<evidence type="ECO:0000256" key="2">
    <source>
        <dbReference type="ARBA" id="ARBA00023125"/>
    </source>
</evidence>
<dbReference type="CDD" id="cd06267">
    <property type="entry name" value="PBP1_LacI_sugar_binding-like"/>
    <property type="match status" value="1"/>
</dbReference>
<accession>A0ABQ3V2B5</accession>
<dbReference type="PROSITE" id="PS00356">
    <property type="entry name" value="HTH_LACI_1"/>
    <property type="match status" value="1"/>
</dbReference>
<gene>
    <name evidence="5" type="ORF">KSB_77740</name>
</gene>